<feature type="disulfide bond" evidence="9">
    <location>
        <begin position="18"/>
        <end position="30"/>
    </location>
</feature>
<evidence type="ECO:0000313" key="10">
    <source>
        <dbReference type="EMBL" id="CEK62096.1"/>
    </source>
</evidence>
<dbReference type="PANTHER" id="PTHR24270">
    <property type="entry name" value="LOW-DENSITY LIPOPROTEIN RECEPTOR-RELATED"/>
    <property type="match status" value="1"/>
</dbReference>
<dbReference type="PROSITE" id="PS50068">
    <property type="entry name" value="LDLRA_2"/>
    <property type="match status" value="2"/>
</dbReference>
<reference evidence="10" key="1">
    <citation type="submission" date="2014-12" db="EMBL/GenBank/DDBJ databases">
        <title>Insight into the proteome of Arion vulgaris.</title>
        <authorList>
            <person name="Aradska J."/>
            <person name="Bulat T."/>
            <person name="Smidak R."/>
            <person name="Sarate P."/>
            <person name="Gangsoo J."/>
            <person name="Sialana F."/>
            <person name="Bilban M."/>
            <person name="Lubec G."/>
        </authorList>
    </citation>
    <scope>NUCLEOTIDE SEQUENCE</scope>
    <source>
        <tissue evidence="10">Skin</tissue>
    </source>
</reference>
<keyword evidence="8" id="KW-0325">Glycoprotein</keyword>
<dbReference type="AlphaFoldDB" id="A0A0B6Z2E0"/>
<dbReference type="Gene3D" id="4.10.400.10">
    <property type="entry name" value="Low-density Lipoprotein Receptor"/>
    <property type="match status" value="2"/>
</dbReference>
<proteinExistence type="predicted"/>
<dbReference type="SUPFAM" id="SSF57424">
    <property type="entry name" value="LDL receptor-like module"/>
    <property type="match status" value="2"/>
</dbReference>
<keyword evidence="4" id="KW-0677">Repeat</keyword>
<dbReference type="PROSITE" id="PS01209">
    <property type="entry name" value="LDLRA_1"/>
    <property type="match status" value="2"/>
</dbReference>
<accession>A0A0B6Z2E0</accession>
<gene>
    <name evidence="10" type="primary">ORF44170</name>
</gene>
<organism evidence="10">
    <name type="scientific">Arion vulgaris</name>
    <dbReference type="NCBI Taxonomy" id="1028688"/>
    <lineage>
        <taxon>Eukaryota</taxon>
        <taxon>Metazoa</taxon>
        <taxon>Spiralia</taxon>
        <taxon>Lophotrochozoa</taxon>
        <taxon>Mollusca</taxon>
        <taxon>Gastropoda</taxon>
        <taxon>Heterobranchia</taxon>
        <taxon>Euthyneura</taxon>
        <taxon>Panpulmonata</taxon>
        <taxon>Eupulmonata</taxon>
        <taxon>Stylommatophora</taxon>
        <taxon>Helicina</taxon>
        <taxon>Arionoidea</taxon>
        <taxon>Arionidae</taxon>
        <taxon>Arion</taxon>
    </lineage>
</organism>
<keyword evidence="7 9" id="KW-1015">Disulfide bond</keyword>
<dbReference type="CDD" id="cd00112">
    <property type="entry name" value="LDLa"/>
    <property type="match status" value="2"/>
</dbReference>
<dbReference type="PRINTS" id="PR00261">
    <property type="entry name" value="LDLRECEPTOR"/>
</dbReference>
<evidence type="ECO:0000256" key="1">
    <source>
        <dbReference type="ARBA" id="ARBA00004167"/>
    </source>
</evidence>
<dbReference type="InterPro" id="IPR050685">
    <property type="entry name" value="LDLR"/>
</dbReference>
<evidence type="ECO:0000256" key="4">
    <source>
        <dbReference type="ARBA" id="ARBA00022737"/>
    </source>
</evidence>
<dbReference type="InterPro" id="IPR023415">
    <property type="entry name" value="LDLR_class-A_CS"/>
</dbReference>
<keyword evidence="3" id="KW-0812">Transmembrane</keyword>
<feature type="disulfide bond" evidence="9">
    <location>
        <begin position="72"/>
        <end position="90"/>
    </location>
</feature>
<evidence type="ECO:0000256" key="9">
    <source>
        <dbReference type="PROSITE-ProRule" id="PRU00124"/>
    </source>
</evidence>
<evidence type="ECO:0000256" key="3">
    <source>
        <dbReference type="ARBA" id="ARBA00022692"/>
    </source>
</evidence>
<sequence length="107" mass="11750">CDRVINCPDSTDELDCPCKDNEFTCKNGDCIRINQTCDAQPDCADNSDEDQELCLPTIPTFPPACLEGHFRCAVGICVDSRKRCDGNVDCPDKSDELECIITCGPLE</sequence>
<dbReference type="EMBL" id="HACG01015231">
    <property type="protein sequence ID" value="CEK62096.1"/>
    <property type="molecule type" value="Transcribed_RNA"/>
</dbReference>
<evidence type="ECO:0000256" key="5">
    <source>
        <dbReference type="ARBA" id="ARBA00022989"/>
    </source>
</evidence>
<feature type="non-terminal residue" evidence="10">
    <location>
        <position position="1"/>
    </location>
</feature>
<name>A0A0B6Z2E0_9EUPU</name>
<comment type="subcellular location">
    <subcellularLocation>
        <location evidence="2">Endomembrane system</location>
    </subcellularLocation>
    <subcellularLocation>
        <location evidence="1">Membrane</location>
        <topology evidence="1">Single-pass membrane protein</topology>
    </subcellularLocation>
</comment>
<keyword evidence="5" id="KW-1133">Transmembrane helix</keyword>
<dbReference type="FunFam" id="4.10.400.10:FF:000065">
    <property type="entry name" value="Transmembrane protease serine 7"/>
    <property type="match status" value="1"/>
</dbReference>
<dbReference type="GO" id="GO:0012505">
    <property type="term" value="C:endomembrane system"/>
    <property type="evidence" value="ECO:0007669"/>
    <property type="project" value="UniProtKB-SubCell"/>
</dbReference>
<protein>
    <submittedName>
        <fullName evidence="10">Uncharacterized protein</fullName>
    </submittedName>
</protein>
<dbReference type="SMART" id="SM00192">
    <property type="entry name" value="LDLa"/>
    <property type="match status" value="2"/>
</dbReference>
<feature type="disulfide bond" evidence="9">
    <location>
        <begin position="84"/>
        <end position="99"/>
    </location>
</feature>
<evidence type="ECO:0000256" key="6">
    <source>
        <dbReference type="ARBA" id="ARBA00023136"/>
    </source>
</evidence>
<evidence type="ECO:0000256" key="8">
    <source>
        <dbReference type="ARBA" id="ARBA00023180"/>
    </source>
</evidence>
<dbReference type="GO" id="GO:0016192">
    <property type="term" value="P:vesicle-mediated transport"/>
    <property type="evidence" value="ECO:0007669"/>
    <property type="project" value="UniProtKB-ARBA"/>
</dbReference>
<evidence type="ECO:0000256" key="7">
    <source>
        <dbReference type="ARBA" id="ARBA00023157"/>
    </source>
</evidence>
<comment type="caution">
    <text evidence="9">Lacks conserved residue(s) required for the propagation of feature annotation.</text>
</comment>
<feature type="disulfide bond" evidence="9">
    <location>
        <begin position="25"/>
        <end position="43"/>
    </location>
</feature>
<dbReference type="InterPro" id="IPR002172">
    <property type="entry name" value="LDrepeatLR_classA_rpt"/>
</dbReference>
<evidence type="ECO:0000256" key="2">
    <source>
        <dbReference type="ARBA" id="ARBA00004308"/>
    </source>
</evidence>
<dbReference type="InterPro" id="IPR036055">
    <property type="entry name" value="LDL_receptor-like_sf"/>
</dbReference>
<dbReference type="Pfam" id="PF00057">
    <property type="entry name" value="Ldl_recept_a"/>
    <property type="match status" value="2"/>
</dbReference>
<keyword evidence="6" id="KW-0472">Membrane</keyword>
<feature type="disulfide bond" evidence="9">
    <location>
        <begin position="65"/>
        <end position="77"/>
    </location>
</feature>
<feature type="non-terminal residue" evidence="10">
    <location>
        <position position="107"/>
    </location>
</feature>
<dbReference type="GO" id="GO:0005886">
    <property type="term" value="C:plasma membrane"/>
    <property type="evidence" value="ECO:0007669"/>
    <property type="project" value="TreeGrafter"/>
</dbReference>